<dbReference type="EMBL" id="CP042425">
    <property type="protein sequence ID" value="QEL20172.1"/>
    <property type="molecule type" value="Genomic_DNA"/>
</dbReference>
<dbReference type="Pfam" id="PF01882">
    <property type="entry name" value="DUF58"/>
    <property type="match status" value="1"/>
</dbReference>
<sequence>MALLFDPTELARYGGLTLVARNVVEGFLTGIHRSPFKGFSVEFAEHRQYYPGDEIRHLDWRLLAKTDRYYIKEYEEETNLKAYLVIDASGSMGYKGKQKLSKFQYAQQVAASMAYLMLAQLDAVGLVTHDTRVTGIVPPKTSSKHLLHLLRTLEGMTPGGETALAPIWHSIAGQHLKRRGMVILLSDCFDKVDDLARALQHLKHRNHDVLLFHILAPEEVEFPFKNPTKFRNLEVNGQEITTDARRLREEYLKNFEEYRQTLKRKADDLQVDYVMLRTDDPVDRALGAYLARRNLK</sequence>
<dbReference type="InterPro" id="IPR002881">
    <property type="entry name" value="DUF58"/>
</dbReference>
<protein>
    <recommendedName>
        <fullName evidence="1">VWFA domain-containing protein</fullName>
    </recommendedName>
</protein>
<dbReference type="Gene3D" id="3.40.50.410">
    <property type="entry name" value="von Willebrand factor, type A domain"/>
    <property type="match status" value="1"/>
</dbReference>
<evidence type="ECO:0000259" key="1">
    <source>
        <dbReference type="SMART" id="SM00327"/>
    </source>
</evidence>
<keyword evidence="3" id="KW-1185">Reference proteome</keyword>
<feature type="domain" description="VWFA" evidence="1">
    <location>
        <begin position="79"/>
        <end position="253"/>
    </location>
</feature>
<dbReference type="InterPro" id="IPR002035">
    <property type="entry name" value="VWF_A"/>
</dbReference>
<dbReference type="PANTHER" id="PTHR33608">
    <property type="entry name" value="BLL2464 PROTEIN"/>
    <property type="match status" value="1"/>
</dbReference>
<evidence type="ECO:0000313" key="3">
    <source>
        <dbReference type="Proteomes" id="UP000324974"/>
    </source>
</evidence>
<accession>A0A5C1AR10</accession>
<dbReference type="SMART" id="SM00327">
    <property type="entry name" value="VWA"/>
    <property type="match status" value="1"/>
</dbReference>
<dbReference type="RefSeq" id="WP_149114491.1">
    <property type="nucleotide sequence ID" value="NZ_CP042425.1"/>
</dbReference>
<evidence type="ECO:0000313" key="2">
    <source>
        <dbReference type="EMBL" id="QEL20172.1"/>
    </source>
</evidence>
<dbReference type="KEGG" id="lrs:PX52LOC_07260"/>
<reference evidence="3" key="1">
    <citation type="submission" date="2019-08" db="EMBL/GenBank/DDBJ databases">
        <title>Limnoglobus roseus gen. nov., sp. nov., a novel freshwater planctomycete with a giant genome from the family Gemmataceae.</title>
        <authorList>
            <person name="Kulichevskaya I.S."/>
            <person name="Naumoff D.G."/>
            <person name="Miroshnikov K."/>
            <person name="Ivanova A."/>
            <person name="Philippov D.A."/>
            <person name="Hakobyan A."/>
            <person name="Rijpstra I.C."/>
            <person name="Sinninghe Damste J.S."/>
            <person name="Liesack W."/>
            <person name="Dedysh S.N."/>
        </authorList>
    </citation>
    <scope>NUCLEOTIDE SEQUENCE [LARGE SCALE GENOMIC DNA]</scope>
    <source>
        <strain evidence="3">PX52</strain>
    </source>
</reference>
<name>A0A5C1AR10_9BACT</name>
<dbReference type="Proteomes" id="UP000324974">
    <property type="component" value="Chromosome"/>
</dbReference>
<organism evidence="2 3">
    <name type="scientific">Limnoglobus roseus</name>
    <dbReference type="NCBI Taxonomy" id="2598579"/>
    <lineage>
        <taxon>Bacteria</taxon>
        <taxon>Pseudomonadati</taxon>
        <taxon>Planctomycetota</taxon>
        <taxon>Planctomycetia</taxon>
        <taxon>Gemmatales</taxon>
        <taxon>Gemmataceae</taxon>
        <taxon>Limnoglobus</taxon>
    </lineage>
</organism>
<proteinExistence type="predicted"/>
<dbReference type="InterPro" id="IPR036465">
    <property type="entry name" value="vWFA_dom_sf"/>
</dbReference>
<dbReference type="SUPFAM" id="SSF53300">
    <property type="entry name" value="vWA-like"/>
    <property type="match status" value="1"/>
</dbReference>
<dbReference type="OrthoDB" id="9780819at2"/>
<dbReference type="PANTHER" id="PTHR33608:SF7">
    <property type="entry name" value="DUF58 DOMAIN-CONTAINING PROTEIN"/>
    <property type="match status" value="1"/>
</dbReference>
<dbReference type="AlphaFoldDB" id="A0A5C1AR10"/>
<gene>
    <name evidence="2" type="ORF">PX52LOC_07260</name>
</gene>